<dbReference type="CDD" id="cd04052">
    <property type="entry name" value="C2B_Tricalbin-like"/>
    <property type="match status" value="1"/>
</dbReference>
<evidence type="ECO:0000256" key="7">
    <source>
        <dbReference type="ARBA" id="ARBA00022989"/>
    </source>
</evidence>
<feature type="domain" description="C2" evidence="13">
    <location>
        <begin position="478"/>
        <end position="601"/>
    </location>
</feature>
<sequence length="1557" mass="171941">MSALLNVVADNAPDAIMGKDAEKGAAVHSFDPDASPQEKGAQAGKGKEDLQSVRTQPPIQTGKYCSFLRRSSAVAPLLFDFCAVPPYYYFICSAAHSLDIPIYTFTECVSTLELKMEPAPSPQPAVPTIVIEDAGGEDEKKPIVTAKDTDQVAQDIQDEAADEIPGSFNKGPYVIPDWYKVGWRQMSGIDNPPLSEGEERDKGILDRFLSEQYYGTWYHNAGIIVFAVLATHYLTVFRFGWGWLFIVLAVCNTYYSTSMERVRRYARDDIQRELVKTRLASEHETADWINNFLDRFWLMYEPVLSQTIVSSVDQILSTNTPAFLDSLRLTHFTLGTKAPRIDKVRTFPKTEEDIVMMDWGLSFTPKDTSEMTERQILDQVKPKITLSVRLGKGLATAALPILVEDISFSGLLRIRMKLMSNFPHVQVVDICFLEKPVIGYVLKPIGGETFGFDIANIPGLSSFIRDMTHATLGPMMYDPNVFSLNLEQMLSGKPLDAAIGVIQVIVRSARGITGTKIGGGTPDPYVSLTINNRAELAATKYKKNTYNPTWMETKYILINSLKDRLDLNVLDYNDHRKNTLMGSATFELAKLLEDSTQEDLVSPLLKDGKERGELRYDVNYYPVVEVEEGKEELLDSTVGIVRLVIHQAKELDHTKSLSGDLNPLAKVYLNGARSAAYSTPCFKHTNNPVWEASYEYLCTDKNAATVTIKAIDDRDFLKDPVVGYMTIALQDLLASSGQAGKDWFPLSGCKTGRVRLSAEWKPLSMAGALHGSEQYAPPIGVVKLVIDKAVDVKNVEATLGGKSDPYVRVQVQNVTKGRTEVINNNLNPVWDQIIYIPVHTLKETLMLECMDYQHLTKDRSLGSVDLHVSDLATETPDDVQHRYQSRGVKTMADPIRLDKGNAHKGTLYYSAEFIPTLNVKFHKFETQNTEAGQLARQQGGDDDGGYVTDSSSSDGHDVPPGVTITSDPKSPVKPAKSSDSMSISGQSTKSSKSQKSNGTDSARRNSGGSAPTSPVTPVTPATPATSTPEKKEVFVEMSDEELLAQQSGIIVFHVISGRLAKKGRVEVLLDDGYWPCFSTVKARSVHAQFGYVGEGFVKEVDFGRVWLRLNEADENSKDDIVAEWKGDSKAFLQATMSGPRTYELMDEDGKNVSSVTVEARYIPVPVKLEPRESVNNQGILRVDLIDGHEIRGVDRGGKSDPYAVFQLNGQKVFKSQTKKKTVTPEWNEHFEVSVPSRYNADFSLELFDWNQIEQAKSLGTAKIDLSDIEPFLAQERTLNLVSQKHGEKGQIRVRLVFQPEIIAKSRKNTSTFTTAGRAMTTLGGLPVNAGKGVFHGVTGVFKRSGGDKDVVEEAAGVPADLPTGQASQPVGVSDHMQSGHANFPSSESNGHAAVAINEPGTLRVTVLDAKDLPHHDVKPYATVRLGDKEHKTKHTGKTDSPEWNESFIFAASAMTPKMFIWLHDHKTLGKDKEIGEGEIDIWRHIKPVGISSADVFVELRQGGLVRLRFEFDASSNPNLSSSASTHSGEQMTRTTSILSSPSRFSIRGRRPNEHDDS</sequence>
<evidence type="ECO:0000256" key="10">
    <source>
        <dbReference type="ARBA" id="ARBA00023136"/>
    </source>
</evidence>
<dbReference type="InterPro" id="IPR052455">
    <property type="entry name" value="Tricalbin_domain"/>
</dbReference>
<evidence type="ECO:0000256" key="1">
    <source>
        <dbReference type="ARBA" id="ARBA00004586"/>
    </source>
</evidence>
<feature type="compositionally biased region" description="Low complexity" evidence="11">
    <location>
        <begin position="1009"/>
        <end position="1027"/>
    </location>
</feature>
<feature type="domain" description="C2" evidence="13">
    <location>
        <begin position="622"/>
        <end position="744"/>
    </location>
</feature>
<dbReference type="InterPro" id="IPR037762">
    <property type="entry name" value="C2C_Tricalbin"/>
</dbReference>
<keyword evidence="10 12" id="KW-0472">Membrane</keyword>
<feature type="compositionally biased region" description="Polar residues" evidence="11">
    <location>
        <begin position="1528"/>
        <end position="1543"/>
    </location>
</feature>
<dbReference type="GO" id="GO:0008289">
    <property type="term" value="F:lipid binding"/>
    <property type="evidence" value="ECO:0007669"/>
    <property type="project" value="UniProtKB-KW"/>
</dbReference>
<name>A0A8H7YB83_PSICU</name>
<proteinExistence type="predicted"/>
<keyword evidence="6" id="KW-0256">Endoplasmic reticulum</keyword>
<feature type="transmembrane region" description="Helical" evidence="12">
    <location>
        <begin position="217"/>
        <end position="234"/>
    </location>
</feature>
<feature type="region of interest" description="Disordered" evidence="11">
    <location>
        <begin position="23"/>
        <end position="55"/>
    </location>
</feature>
<evidence type="ECO:0000259" key="13">
    <source>
        <dbReference type="PROSITE" id="PS50004"/>
    </source>
</evidence>
<feature type="domain" description="C2" evidence="13">
    <location>
        <begin position="1160"/>
        <end position="1278"/>
    </location>
</feature>
<evidence type="ECO:0008006" key="16">
    <source>
        <dbReference type="Google" id="ProtNLM"/>
    </source>
</evidence>
<protein>
    <recommendedName>
        <fullName evidence="16">Tricalbin</fullName>
    </recommendedName>
</protein>
<feature type="domain" description="C2" evidence="13">
    <location>
        <begin position="765"/>
        <end position="881"/>
    </location>
</feature>
<keyword evidence="9" id="KW-0446">Lipid-binding</keyword>
<dbReference type="PROSITE" id="PS51847">
    <property type="entry name" value="SMP"/>
    <property type="match status" value="1"/>
</dbReference>
<dbReference type="GO" id="GO:0005789">
    <property type="term" value="C:endoplasmic reticulum membrane"/>
    <property type="evidence" value="ECO:0007669"/>
    <property type="project" value="UniProtKB-SubCell"/>
</dbReference>
<dbReference type="InterPro" id="IPR037765">
    <property type="entry name" value="C2B_Tricalbin"/>
</dbReference>
<evidence type="ECO:0000256" key="9">
    <source>
        <dbReference type="ARBA" id="ARBA00023121"/>
    </source>
</evidence>
<evidence type="ECO:0000256" key="4">
    <source>
        <dbReference type="ARBA" id="ARBA00022692"/>
    </source>
</evidence>
<accession>A0A8H7YB83</accession>
<feature type="region of interest" description="Disordered" evidence="11">
    <location>
        <begin position="930"/>
        <end position="1032"/>
    </location>
</feature>
<feature type="domain" description="C2" evidence="13">
    <location>
        <begin position="1377"/>
        <end position="1495"/>
    </location>
</feature>
<comment type="subcellular location">
    <subcellularLocation>
        <location evidence="1">Endoplasmic reticulum membrane</location>
    </subcellularLocation>
</comment>
<feature type="domain" description="SMP-LTD" evidence="14">
    <location>
        <begin position="282"/>
        <end position="487"/>
    </location>
</feature>
<dbReference type="InterPro" id="IPR056910">
    <property type="entry name" value="TCB1-3_C2"/>
</dbReference>
<dbReference type="SUPFAM" id="SSF49562">
    <property type="entry name" value="C2 domain (Calcium/lipid-binding domain, CaLB)"/>
    <property type="match status" value="5"/>
</dbReference>
<feature type="compositionally biased region" description="Polar residues" evidence="11">
    <location>
        <begin position="997"/>
        <end position="1008"/>
    </location>
</feature>
<dbReference type="PANTHER" id="PTHR46980">
    <property type="entry name" value="TRICALBIN-1-RELATED"/>
    <property type="match status" value="1"/>
</dbReference>
<dbReference type="Pfam" id="PF00168">
    <property type="entry name" value="C2"/>
    <property type="match status" value="5"/>
</dbReference>
<evidence type="ECO:0000256" key="6">
    <source>
        <dbReference type="ARBA" id="ARBA00022824"/>
    </source>
</evidence>
<keyword evidence="4 12" id="KW-0812">Transmembrane</keyword>
<keyword evidence="2" id="KW-0813">Transport</keyword>
<evidence type="ECO:0000256" key="11">
    <source>
        <dbReference type="SAM" id="MobiDB-lite"/>
    </source>
</evidence>
<keyword evidence="7 12" id="KW-1133">Transmembrane helix</keyword>
<dbReference type="Pfam" id="PF24920">
    <property type="entry name" value="C2_TCB1"/>
    <property type="match status" value="1"/>
</dbReference>
<dbReference type="GO" id="GO:0061817">
    <property type="term" value="P:endoplasmic reticulum-plasma membrane tethering"/>
    <property type="evidence" value="ECO:0007669"/>
    <property type="project" value="InterPro"/>
</dbReference>
<feature type="compositionally biased region" description="Low complexity" evidence="11">
    <location>
        <begin position="980"/>
        <end position="996"/>
    </location>
</feature>
<comment type="caution">
    <text evidence="15">The sequence shown here is derived from an EMBL/GenBank/DDBJ whole genome shotgun (WGS) entry which is preliminary data.</text>
</comment>
<reference evidence="15" key="1">
    <citation type="submission" date="2021-02" db="EMBL/GenBank/DDBJ databases">
        <title>Psilocybe cubensis genome.</title>
        <authorList>
            <person name="Mckernan K.J."/>
            <person name="Crawford S."/>
            <person name="Trippe A."/>
            <person name="Kane L.T."/>
            <person name="Mclaughlin S."/>
        </authorList>
    </citation>
    <scope>NUCLEOTIDE SEQUENCE [LARGE SCALE GENOMIC DNA]</scope>
    <source>
        <strain evidence="15">MGC-MH-2018</strain>
    </source>
</reference>
<dbReference type="CDD" id="cd00030">
    <property type="entry name" value="C2"/>
    <property type="match status" value="1"/>
</dbReference>
<feature type="region of interest" description="Disordered" evidence="11">
    <location>
        <begin position="1516"/>
        <end position="1557"/>
    </location>
</feature>
<dbReference type="CDD" id="cd04044">
    <property type="entry name" value="C2A_Tricalbin-like"/>
    <property type="match status" value="1"/>
</dbReference>
<dbReference type="PANTHER" id="PTHR46980:SF2">
    <property type="entry name" value="TRICALBIN-1-RELATED"/>
    <property type="match status" value="1"/>
</dbReference>
<dbReference type="EMBL" id="JAFIQS010000001">
    <property type="protein sequence ID" value="KAG5174478.1"/>
    <property type="molecule type" value="Genomic_DNA"/>
</dbReference>
<keyword evidence="5" id="KW-0677">Repeat</keyword>
<dbReference type="GO" id="GO:0006869">
    <property type="term" value="P:lipid transport"/>
    <property type="evidence" value="ECO:0007669"/>
    <property type="project" value="UniProtKB-KW"/>
</dbReference>
<evidence type="ECO:0000256" key="8">
    <source>
        <dbReference type="ARBA" id="ARBA00023055"/>
    </source>
</evidence>
<dbReference type="CDD" id="cd04045">
    <property type="entry name" value="C2C_Tricalbin-like"/>
    <property type="match status" value="1"/>
</dbReference>
<keyword evidence="3" id="KW-0597">Phosphoprotein</keyword>
<gene>
    <name evidence="15" type="ORF">JR316_001137</name>
</gene>
<dbReference type="SMART" id="SM00239">
    <property type="entry name" value="C2"/>
    <property type="match status" value="5"/>
</dbReference>
<dbReference type="Pfam" id="PF25669">
    <property type="entry name" value="SMP_MUG190-like"/>
    <property type="match status" value="1"/>
</dbReference>
<evidence type="ECO:0000256" key="3">
    <source>
        <dbReference type="ARBA" id="ARBA00022553"/>
    </source>
</evidence>
<feature type="transmembrane region" description="Helical" evidence="12">
    <location>
        <begin position="240"/>
        <end position="257"/>
    </location>
</feature>
<dbReference type="InterPro" id="IPR037761">
    <property type="entry name" value="C2A_Tricalbin"/>
</dbReference>
<evidence type="ECO:0000259" key="14">
    <source>
        <dbReference type="PROSITE" id="PS51847"/>
    </source>
</evidence>
<keyword evidence="8" id="KW-0445">Lipid transport</keyword>
<dbReference type="CDD" id="cd21678">
    <property type="entry name" value="SMP_TCB"/>
    <property type="match status" value="1"/>
</dbReference>
<evidence type="ECO:0000313" key="15">
    <source>
        <dbReference type="EMBL" id="KAG5174478.1"/>
    </source>
</evidence>
<evidence type="ECO:0000256" key="5">
    <source>
        <dbReference type="ARBA" id="ARBA00022737"/>
    </source>
</evidence>
<evidence type="ECO:0000256" key="12">
    <source>
        <dbReference type="SAM" id="Phobius"/>
    </source>
</evidence>
<feature type="compositionally biased region" description="Low complexity" evidence="11">
    <location>
        <begin position="1516"/>
        <end position="1527"/>
    </location>
</feature>
<evidence type="ECO:0000256" key="2">
    <source>
        <dbReference type="ARBA" id="ARBA00022448"/>
    </source>
</evidence>
<organism evidence="15">
    <name type="scientific">Psilocybe cubensis</name>
    <name type="common">Psychedelic mushroom</name>
    <name type="synonym">Stropharia cubensis</name>
    <dbReference type="NCBI Taxonomy" id="181762"/>
    <lineage>
        <taxon>Eukaryota</taxon>
        <taxon>Fungi</taxon>
        <taxon>Dikarya</taxon>
        <taxon>Basidiomycota</taxon>
        <taxon>Agaricomycotina</taxon>
        <taxon>Agaricomycetes</taxon>
        <taxon>Agaricomycetidae</taxon>
        <taxon>Agaricales</taxon>
        <taxon>Agaricineae</taxon>
        <taxon>Strophariaceae</taxon>
        <taxon>Psilocybe</taxon>
    </lineage>
</organism>
<dbReference type="InterPro" id="IPR000008">
    <property type="entry name" value="C2_dom"/>
</dbReference>
<dbReference type="Gene3D" id="2.60.40.150">
    <property type="entry name" value="C2 domain"/>
    <property type="match status" value="5"/>
</dbReference>
<dbReference type="InterPro" id="IPR031468">
    <property type="entry name" value="SMP_LBD"/>
</dbReference>
<dbReference type="InterPro" id="IPR037756">
    <property type="entry name" value="C2D_Tricalbin"/>
</dbReference>
<dbReference type="CDD" id="cd04040">
    <property type="entry name" value="C2D_Tricalbin-like"/>
    <property type="match status" value="1"/>
</dbReference>
<dbReference type="PROSITE" id="PS50004">
    <property type="entry name" value="C2"/>
    <property type="match status" value="5"/>
</dbReference>
<dbReference type="InterPro" id="IPR035892">
    <property type="entry name" value="C2_domain_sf"/>
</dbReference>